<dbReference type="AlphaFoldDB" id="A0A1G9PPE5"/>
<evidence type="ECO:0000256" key="1">
    <source>
        <dbReference type="SAM" id="MobiDB-lite"/>
    </source>
</evidence>
<evidence type="ECO:0000313" key="3">
    <source>
        <dbReference type="Proteomes" id="UP000198654"/>
    </source>
</evidence>
<keyword evidence="3" id="KW-1185">Reference proteome</keyword>
<gene>
    <name evidence="2" type="ORF">SAMN05661010_03067</name>
</gene>
<evidence type="ECO:0000313" key="2">
    <source>
        <dbReference type="EMBL" id="SDM00351.1"/>
    </source>
</evidence>
<dbReference type="RefSeq" id="WP_089730150.1">
    <property type="nucleotide sequence ID" value="NZ_FNGI01000010.1"/>
</dbReference>
<organism evidence="2 3">
    <name type="scientific">Modicisalibacter muralis</name>
    <dbReference type="NCBI Taxonomy" id="119000"/>
    <lineage>
        <taxon>Bacteria</taxon>
        <taxon>Pseudomonadati</taxon>
        <taxon>Pseudomonadota</taxon>
        <taxon>Gammaproteobacteria</taxon>
        <taxon>Oceanospirillales</taxon>
        <taxon>Halomonadaceae</taxon>
        <taxon>Modicisalibacter</taxon>
    </lineage>
</organism>
<name>A0A1G9PPE5_9GAMM</name>
<sequence>MPIPRRLLQASVLGLALLLVVPNVLAQASELFSLKNRWEHVTTHNSPDDQVDTLKALAGEAEALSQQYPDNADVLTWQGIILASLASAEGGLGALGPAKEARAALERAIEIDPRGSNASAYVTLGALYARAPGWPIAFGDSETAEAMFQKALEIRPQGIDVNYYYASFLAEEGRTEQAIEHARRAVKGQVREGREDSDEARREDARALLESLE</sequence>
<dbReference type="Pfam" id="PF16811">
    <property type="entry name" value="TAtT"/>
    <property type="match status" value="1"/>
</dbReference>
<dbReference type="InterPro" id="IPR011990">
    <property type="entry name" value="TPR-like_helical_dom_sf"/>
</dbReference>
<proteinExistence type="predicted"/>
<feature type="region of interest" description="Disordered" evidence="1">
    <location>
        <begin position="185"/>
        <end position="213"/>
    </location>
</feature>
<feature type="compositionally biased region" description="Basic and acidic residues" evidence="1">
    <location>
        <begin position="185"/>
        <end position="207"/>
    </location>
</feature>
<dbReference type="InterPro" id="IPR031823">
    <property type="entry name" value="TatT"/>
</dbReference>
<accession>A0A1G9PPE5</accession>
<dbReference type="EMBL" id="FNGI01000010">
    <property type="protein sequence ID" value="SDM00351.1"/>
    <property type="molecule type" value="Genomic_DNA"/>
</dbReference>
<dbReference type="OrthoDB" id="9812424at2"/>
<dbReference type="STRING" id="119000.SAMN05661010_03067"/>
<protein>
    <submittedName>
        <fullName evidence="2">TRAP transporter T-component</fullName>
    </submittedName>
</protein>
<reference evidence="2 3" key="1">
    <citation type="submission" date="2016-10" db="EMBL/GenBank/DDBJ databases">
        <authorList>
            <person name="de Groot N.N."/>
        </authorList>
    </citation>
    <scope>NUCLEOTIDE SEQUENCE [LARGE SCALE GENOMIC DNA]</scope>
    <source>
        <strain evidence="2 3">DSM 14789</strain>
    </source>
</reference>
<dbReference type="SUPFAM" id="SSF48452">
    <property type="entry name" value="TPR-like"/>
    <property type="match status" value="1"/>
</dbReference>
<dbReference type="Proteomes" id="UP000198654">
    <property type="component" value="Unassembled WGS sequence"/>
</dbReference>
<dbReference type="Gene3D" id="1.25.40.10">
    <property type="entry name" value="Tetratricopeptide repeat domain"/>
    <property type="match status" value="1"/>
</dbReference>